<accession>A0A1W5YNW3</accession>
<organism evidence="4">
    <name type="scientific">uncultured organism</name>
    <dbReference type="NCBI Taxonomy" id="155900"/>
    <lineage>
        <taxon>unclassified sequences</taxon>
        <taxon>environmental samples</taxon>
    </lineage>
</organism>
<evidence type="ECO:0000259" key="3">
    <source>
        <dbReference type="Pfam" id="PF00150"/>
    </source>
</evidence>
<proteinExistence type="predicted"/>
<dbReference type="InterPro" id="IPR017853">
    <property type="entry name" value="GH"/>
</dbReference>
<dbReference type="InterPro" id="IPR001547">
    <property type="entry name" value="Glyco_hydro_5"/>
</dbReference>
<name>A0A1W5YNW3_9ZZZZ</name>
<keyword evidence="1" id="KW-0378">Hydrolase</keyword>
<evidence type="ECO:0000313" key="4">
    <source>
        <dbReference type="EMBL" id="ARI46376.1"/>
    </source>
</evidence>
<dbReference type="GO" id="GO:0000272">
    <property type="term" value="P:polysaccharide catabolic process"/>
    <property type="evidence" value="ECO:0007669"/>
    <property type="project" value="InterPro"/>
</dbReference>
<dbReference type="PANTHER" id="PTHR34142">
    <property type="entry name" value="ENDO-BETA-1,4-GLUCANASE A"/>
    <property type="match status" value="1"/>
</dbReference>
<dbReference type="GO" id="GO:0004553">
    <property type="term" value="F:hydrolase activity, hydrolyzing O-glycosyl compounds"/>
    <property type="evidence" value="ECO:0007669"/>
    <property type="project" value="InterPro"/>
</dbReference>
<keyword evidence="2" id="KW-0326">Glycosidase</keyword>
<evidence type="ECO:0000256" key="2">
    <source>
        <dbReference type="ARBA" id="ARBA00023295"/>
    </source>
</evidence>
<dbReference type="InterPro" id="IPR018087">
    <property type="entry name" value="Glyco_hydro_5_CS"/>
</dbReference>
<dbReference type="PROSITE" id="PS00659">
    <property type="entry name" value="GLYCOSYL_HYDROL_F5"/>
    <property type="match status" value="1"/>
</dbReference>
<feature type="domain" description="Glycoside hydrolase family 5" evidence="3">
    <location>
        <begin position="18"/>
        <end position="278"/>
    </location>
</feature>
<reference evidence="4" key="1">
    <citation type="submission" date="2016-07" db="EMBL/GenBank/DDBJ databases">
        <title>New xylanase and cellulase from camel rumen.</title>
        <authorList>
            <person name="Khalili Ghadikolaei K."/>
            <person name="Shahbani Zahiri H."/>
            <person name="Hosseini Salekdeh G."/>
            <person name="Akbari Noghabi K."/>
        </authorList>
    </citation>
    <scope>NUCLEOTIDE SEQUENCE</scope>
</reference>
<dbReference type="EMBL" id="KX644147">
    <property type="protein sequence ID" value="ARI46376.1"/>
    <property type="molecule type" value="Genomic_DNA"/>
</dbReference>
<evidence type="ECO:0000256" key="1">
    <source>
        <dbReference type="ARBA" id="ARBA00022801"/>
    </source>
</evidence>
<dbReference type="PANTHER" id="PTHR34142:SF1">
    <property type="entry name" value="GLYCOSIDE HYDROLASE FAMILY 5 DOMAIN-CONTAINING PROTEIN"/>
    <property type="match status" value="1"/>
</dbReference>
<dbReference type="Gene3D" id="3.20.20.80">
    <property type="entry name" value="Glycosidases"/>
    <property type="match status" value="1"/>
</dbReference>
<dbReference type="AlphaFoldDB" id="A0A1W5YNW3"/>
<sequence>MTPFEKYGKLHVEGKNLVDANGNTVQLKGISTHNLNEYPQYVNEDAFIQFRDEYKVSIMRLAMYSGFADNHEGYADSNDEHRAKLEKLILDGAEICKKLGLYCMIDWHILLDYDPNMHTDMAIRFFKNICPKLIDNDNVIYEICNEPNMNLETKEEVTWDQIKNYANQVIPVIREIDDSKIIIVGTTIWSQGVDKAADAPLSYDNIMYTLHFYADTHRDKLRDVLKYARGKDLPVFVTEFGVGRADGDGDINEEESEKWINLLNEEKISHIIWNLSNKDETSSIISAKCDKISGFTDEDLSPCGLMMKNIMGR</sequence>
<protein>
    <submittedName>
        <fullName evidence="4">Cellulase CM4</fullName>
    </submittedName>
</protein>
<dbReference type="SUPFAM" id="SSF51445">
    <property type="entry name" value="(Trans)glycosidases"/>
    <property type="match status" value="1"/>
</dbReference>
<dbReference type="Pfam" id="PF00150">
    <property type="entry name" value="Cellulase"/>
    <property type="match status" value="1"/>
</dbReference>